<evidence type="ECO:0000256" key="1">
    <source>
        <dbReference type="ARBA" id="ARBA00008061"/>
    </source>
</evidence>
<accession>A0A1G7H4N5</accession>
<reference evidence="5 6" key="1">
    <citation type="submission" date="2016-10" db="EMBL/GenBank/DDBJ databases">
        <authorList>
            <person name="de Groot N.N."/>
        </authorList>
    </citation>
    <scope>NUCLEOTIDE SEQUENCE [LARGE SCALE GENOMIC DNA]</scope>
    <source>
        <strain evidence="6">DSM 938 / 37b4</strain>
    </source>
</reference>
<dbReference type="Proteomes" id="UP000183812">
    <property type="component" value="Unassembled WGS sequence"/>
</dbReference>
<dbReference type="RefSeq" id="WP_074553296.1">
    <property type="nucleotide sequence ID" value="NZ_CP119563.1"/>
</dbReference>
<dbReference type="SUPFAM" id="SSF81296">
    <property type="entry name" value="E set domains"/>
    <property type="match status" value="1"/>
</dbReference>
<keyword evidence="3" id="KW-0326">Glycosidase</keyword>
<evidence type="ECO:0000313" key="5">
    <source>
        <dbReference type="EMBL" id="SDE95382.1"/>
    </source>
</evidence>
<dbReference type="InterPro" id="IPR014756">
    <property type="entry name" value="Ig_E-set"/>
</dbReference>
<organism evidence="5 6">
    <name type="scientific">Rhodobacter capsulatus</name>
    <name type="common">Rhodopseudomonas capsulata</name>
    <dbReference type="NCBI Taxonomy" id="1061"/>
    <lineage>
        <taxon>Bacteria</taxon>
        <taxon>Pseudomonadati</taxon>
        <taxon>Pseudomonadota</taxon>
        <taxon>Alphaproteobacteria</taxon>
        <taxon>Rhodobacterales</taxon>
        <taxon>Rhodobacter group</taxon>
        <taxon>Rhodobacter</taxon>
    </lineage>
</organism>
<proteinExistence type="inferred from homology"/>
<dbReference type="InterPro" id="IPR006047">
    <property type="entry name" value="GH13_cat_dom"/>
</dbReference>
<dbReference type="InterPro" id="IPR004193">
    <property type="entry name" value="Glyco_hydro_13_N"/>
</dbReference>
<sequence>MKIGPGRAEILGAIPVFGGVNFALFSAHAEKVELCLFDGDSETRLVLPGRAGDVWHGFVPGLRPGAEYGYRVHGPWAPEIGHRFNPSKLLVDPYARALTGPLVWGAPMQGGVGASRPDRRDSAAVTARGIVCEIQKPFWDRPTRTWSQTVIYEAHVRGLTMQHPEIPVALRGGYDAVAAPPIIQHLKRLGVTALELLPVAAFIDDRFLVEKGLRNYWGYQPIGFMSPDPRYGTRESFRAMVRALHAAGIEVILDVVFNHAGEGDGTGPTVSLRGIDNNSYYRLSEGGRAYVNDTGTGNTLNLAHPTVLRLVMDALRHWVEEMGVDGFRFDLATTLGRASTGEFKELASLISAIRQDPVLNAVKLIAEPWDIGPGGYRLGAFPYPFVEWNDRFRDGVRQFWRGDAGLIPELARRVAGSAEIFDHRGRPATTSVNFLTAHDGFTLHDLVSYSEKRNEANGENNRDGHNANYSQALQDAGAKAARKRAMLATLMLSQGVPMLLAGDELGNSQGGNNNAYAQDNPIGWIDWQTADEALIAFVARLIRLRRDHPVLRQTRFLHAKIRAQDGVRDLIWRLPSGAELSSQDWHDAQSRCLCAEVRGAAEGPRGLAAGEAMFAIFNAGGAAEVHLPEGQWRLLIDTADPDRPEAPHFAAATCVAAQSVQLFIRSTARQEPSP</sequence>
<gene>
    <name evidence="5" type="ORF">SAMN04244550_01406</name>
</gene>
<dbReference type="SMART" id="SM00642">
    <property type="entry name" value="Aamy"/>
    <property type="match status" value="1"/>
</dbReference>
<dbReference type="NCBIfam" id="TIGR02100">
    <property type="entry name" value="glgX_debranch"/>
    <property type="match status" value="1"/>
</dbReference>
<dbReference type="Gene3D" id="2.60.40.1180">
    <property type="entry name" value="Golgi alpha-mannosidase II"/>
    <property type="match status" value="1"/>
</dbReference>
<evidence type="ECO:0000313" key="6">
    <source>
        <dbReference type="Proteomes" id="UP000183812"/>
    </source>
</evidence>
<evidence type="ECO:0000259" key="4">
    <source>
        <dbReference type="SMART" id="SM00642"/>
    </source>
</evidence>
<dbReference type="CDD" id="cd02856">
    <property type="entry name" value="E_set_GDE_Isoamylase_N"/>
    <property type="match status" value="1"/>
</dbReference>
<dbReference type="Gene3D" id="2.60.40.10">
    <property type="entry name" value="Immunoglobulins"/>
    <property type="match status" value="1"/>
</dbReference>
<dbReference type="SUPFAM" id="SSF51011">
    <property type="entry name" value="Glycosyl hydrolase domain"/>
    <property type="match status" value="1"/>
</dbReference>
<dbReference type="SUPFAM" id="SSF51445">
    <property type="entry name" value="(Trans)glycosidases"/>
    <property type="match status" value="1"/>
</dbReference>
<dbReference type="InterPro" id="IPR044505">
    <property type="entry name" value="GlgX_Isoamylase_N_E_set"/>
</dbReference>
<dbReference type="OrthoDB" id="3236218at2"/>
<name>A0A1G7H4N5_RHOCA</name>
<feature type="domain" description="Glycosyl hydrolase family 13 catalytic" evidence="4">
    <location>
        <begin position="167"/>
        <end position="545"/>
    </location>
</feature>
<evidence type="ECO:0000256" key="2">
    <source>
        <dbReference type="ARBA" id="ARBA00022801"/>
    </source>
</evidence>
<dbReference type="CDD" id="cd11326">
    <property type="entry name" value="AmyAc_Glg_debranch"/>
    <property type="match status" value="1"/>
</dbReference>
<dbReference type="InterPro" id="IPR013783">
    <property type="entry name" value="Ig-like_fold"/>
</dbReference>
<dbReference type="Pfam" id="PF00128">
    <property type="entry name" value="Alpha-amylase"/>
    <property type="match status" value="1"/>
</dbReference>
<dbReference type="GO" id="GO:0005980">
    <property type="term" value="P:glycogen catabolic process"/>
    <property type="evidence" value="ECO:0007669"/>
    <property type="project" value="InterPro"/>
</dbReference>
<dbReference type="Gene3D" id="3.20.20.80">
    <property type="entry name" value="Glycosidases"/>
    <property type="match status" value="1"/>
</dbReference>
<dbReference type="PANTHER" id="PTHR43002">
    <property type="entry name" value="GLYCOGEN DEBRANCHING ENZYME"/>
    <property type="match status" value="1"/>
</dbReference>
<keyword evidence="2" id="KW-0378">Hydrolase</keyword>
<dbReference type="InterPro" id="IPR017853">
    <property type="entry name" value="GH"/>
</dbReference>
<protein>
    <submittedName>
        <fullName evidence="5">Glycogen operon protein</fullName>
    </submittedName>
</protein>
<dbReference type="AlphaFoldDB" id="A0A1G7H4N5"/>
<evidence type="ECO:0000256" key="3">
    <source>
        <dbReference type="ARBA" id="ARBA00023295"/>
    </source>
</evidence>
<dbReference type="GO" id="GO:0004135">
    <property type="term" value="F:amylo-alpha-1,6-glucosidase activity"/>
    <property type="evidence" value="ECO:0007669"/>
    <property type="project" value="InterPro"/>
</dbReference>
<dbReference type="Pfam" id="PF02922">
    <property type="entry name" value="CBM_48"/>
    <property type="match status" value="1"/>
</dbReference>
<dbReference type="InterPro" id="IPR011837">
    <property type="entry name" value="Glycogen_debranch_GlgX"/>
</dbReference>
<dbReference type="InterPro" id="IPR013780">
    <property type="entry name" value="Glyco_hydro_b"/>
</dbReference>
<dbReference type="EMBL" id="FNAY01000005">
    <property type="protein sequence ID" value="SDE95382.1"/>
    <property type="molecule type" value="Genomic_DNA"/>
</dbReference>
<comment type="similarity">
    <text evidence="1">Belongs to the glycosyl hydrolase 13 family.</text>
</comment>